<feature type="compositionally biased region" description="Low complexity" evidence="2">
    <location>
        <begin position="695"/>
        <end position="720"/>
    </location>
</feature>
<keyword evidence="1" id="KW-0175">Coiled coil</keyword>
<organism evidence="3 4">
    <name type="scientific">Agaricus bisporus var. burnettii (strain JB137-S8 / ATCC MYA-4627 / FGSC 10392)</name>
    <name type="common">White button mushroom</name>
    <dbReference type="NCBI Taxonomy" id="597362"/>
    <lineage>
        <taxon>Eukaryota</taxon>
        <taxon>Fungi</taxon>
        <taxon>Dikarya</taxon>
        <taxon>Basidiomycota</taxon>
        <taxon>Agaricomycotina</taxon>
        <taxon>Agaricomycetes</taxon>
        <taxon>Agaricomycetidae</taxon>
        <taxon>Agaricales</taxon>
        <taxon>Agaricineae</taxon>
        <taxon>Agaricaceae</taxon>
        <taxon>Agaricus</taxon>
    </lineage>
</organism>
<feature type="compositionally biased region" description="Low complexity" evidence="2">
    <location>
        <begin position="960"/>
        <end position="984"/>
    </location>
</feature>
<evidence type="ECO:0000313" key="3">
    <source>
        <dbReference type="EMBL" id="EKM80244.1"/>
    </source>
</evidence>
<feature type="compositionally biased region" description="Low complexity" evidence="2">
    <location>
        <begin position="72"/>
        <end position="81"/>
    </location>
</feature>
<dbReference type="Proteomes" id="UP000008493">
    <property type="component" value="Unassembled WGS sequence"/>
</dbReference>
<dbReference type="OrthoDB" id="2528184at2759"/>
<feature type="compositionally biased region" description="Polar residues" evidence="2">
    <location>
        <begin position="997"/>
        <end position="1012"/>
    </location>
</feature>
<dbReference type="EMBL" id="JH971389">
    <property type="protein sequence ID" value="EKM80244.1"/>
    <property type="molecule type" value="Genomic_DNA"/>
</dbReference>
<feature type="compositionally biased region" description="Polar residues" evidence="2">
    <location>
        <begin position="1058"/>
        <end position="1077"/>
    </location>
</feature>
<dbReference type="RefSeq" id="XP_007329444.1">
    <property type="nucleotide sequence ID" value="XM_007329382.1"/>
</dbReference>
<dbReference type="HOGENOM" id="CLU_004656_0_0_1"/>
<feature type="region of interest" description="Disordered" evidence="2">
    <location>
        <begin position="622"/>
        <end position="648"/>
    </location>
</feature>
<gene>
    <name evidence="3" type="ORF">AGABI1DRAFT_127923</name>
</gene>
<feature type="compositionally biased region" description="Polar residues" evidence="2">
    <location>
        <begin position="258"/>
        <end position="269"/>
    </location>
</feature>
<dbReference type="PANTHER" id="PTHR24216">
    <property type="entry name" value="PAXILLIN-RELATED"/>
    <property type="match status" value="1"/>
</dbReference>
<feature type="region of interest" description="Disordered" evidence="2">
    <location>
        <begin position="667"/>
        <end position="752"/>
    </location>
</feature>
<dbReference type="GeneID" id="18826735"/>
<feature type="region of interest" description="Disordered" evidence="2">
    <location>
        <begin position="289"/>
        <end position="413"/>
    </location>
</feature>
<protein>
    <submittedName>
        <fullName evidence="3">Uncharacterized protein</fullName>
    </submittedName>
</protein>
<feature type="region of interest" description="Disordered" evidence="2">
    <location>
        <begin position="1"/>
        <end position="123"/>
    </location>
</feature>
<feature type="compositionally biased region" description="Low complexity" evidence="2">
    <location>
        <begin position="1023"/>
        <end position="1044"/>
    </location>
</feature>
<dbReference type="OMA" id="VSEQHFL"/>
<feature type="compositionally biased region" description="Acidic residues" evidence="2">
    <location>
        <begin position="669"/>
        <end position="693"/>
    </location>
</feature>
<feature type="compositionally biased region" description="Low complexity" evidence="2">
    <location>
        <begin position="294"/>
        <end position="314"/>
    </location>
</feature>
<dbReference type="InParanoid" id="K5W0D1"/>
<feature type="region of interest" description="Disordered" evidence="2">
    <location>
        <begin position="960"/>
        <end position="1105"/>
    </location>
</feature>
<name>K5W0D1_AGABU</name>
<evidence type="ECO:0000256" key="1">
    <source>
        <dbReference type="SAM" id="Coils"/>
    </source>
</evidence>
<evidence type="ECO:0000256" key="2">
    <source>
        <dbReference type="SAM" id="MobiDB-lite"/>
    </source>
</evidence>
<reference evidence="4" key="1">
    <citation type="journal article" date="2012" name="Proc. Natl. Acad. Sci. U.S.A.">
        <title>Genome sequence of the button mushroom Agaricus bisporus reveals mechanisms governing adaptation to a humic-rich ecological niche.</title>
        <authorList>
            <person name="Morin E."/>
            <person name="Kohler A."/>
            <person name="Baker A.R."/>
            <person name="Foulongne-Oriol M."/>
            <person name="Lombard V."/>
            <person name="Nagy L.G."/>
            <person name="Ohm R.A."/>
            <person name="Patyshakuliyeva A."/>
            <person name="Brun A."/>
            <person name="Aerts A.L."/>
            <person name="Bailey A.M."/>
            <person name="Billette C."/>
            <person name="Coutinho P.M."/>
            <person name="Deakin G."/>
            <person name="Doddapaneni H."/>
            <person name="Floudas D."/>
            <person name="Grimwood J."/>
            <person name="Hilden K."/>
            <person name="Kuees U."/>
            <person name="LaButti K.M."/>
            <person name="Lapidus A."/>
            <person name="Lindquist E.A."/>
            <person name="Lucas S.M."/>
            <person name="Murat C."/>
            <person name="Riley R.W."/>
            <person name="Salamov A.A."/>
            <person name="Schmutz J."/>
            <person name="Subramanian V."/>
            <person name="Woesten H.A.B."/>
            <person name="Xu J."/>
            <person name="Eastwood D.C."/>
            <person name="Foster G.D."/>
            <person name="Sonnenberg A.S."/>
            <person name="Cullen D."/>
            <person name="de Vries R.P."/>
            <person name="Lundell T."/>
            <person name="Hibbett D.S."/>
            <person name="Henrissat B."/>
            <person name="Burton K.S."/>
            <person name="Kerrigan R.W."/>
            <person name="Challen M.P."/>
            <person name="Grigoriev I.V."/>
            <person name="Martin F."/>
        </authorList>
    </citation>
    <scope>NUCLEOTIDE SEQUENCE [LARGE SCALE GENOMIC DNA]</scope>
    <source>
        <strain evidence="4">JB137-S8 / ATCC MYA-4627 / FGSC 10392</strain>
    </source>
</reference>
<feature type="compositionally biased region" description="Polar residues" evidence="2">
    <location>
        <begin position="446"/>
        <end position="470"/>
    </location>
</feature>
<proteinExistence type="predicted"/>
<dbReference type="KEGG" id="abp:AGABI1DRAFT127923"/>
<feature type="coiled-coil region" evidence="1">
    <location>
        <begin position="538"/>
        <end position="611"/>
    </location>
</feature>
<feature type="region of interest" description="Disordered" evidence="2">
    <location>
        <begin position="443"/>
        <end position="476"/>
    </location>
</feature>
<feature type="region of interest" description="Disordered" evidence="2">
    <location>
        <begin position="242"/>
        <end position="276"/>
    </location>
</feature>
<accession>K5W0D1</accession>
<dbReference type="STRING" id="597362.K5W0D1"/>
<feature type="compositionally biased region" description="Basic and acidic residues" evidence="2">
    <location>
        <begin position="1082"/>
        <end position="1102"/>
    </location>
</feature>
<feature type="compositionally biased region" description="Polar residues" evidence="2">
    <location>
        <begin position="315"/>
        <end position="336"/>
    </location>
</feature>
<dbReference type="eggNOG" id="ENOG502R0ZM">
    <property type="taxonomic scope" value="Eukaryota"/>
</dbReference>
<sequence>MDAHESAAQTRIDSFKFGGPTTTPAPGHRPSHSRSHSRNFSSPSPLPQSTSNPLFPISQTPSDHSLNRFSFPSSSAPVPAATKRNSHHRRRSSVSTRTESAELMGVSLPELPPSNSEGNVNLGDRDSIRRRALWALEGKPDVSFAKVEIPDITTPTLENPSFDLPAKSTFATGSAGCLGPNLIPMLTSKRDSFKLLATSSSSKDQLHTLVEEEEEEEEPVLQEEDKNQSVLATAEVVELEIESGSSDTFMDQDGESAADNTLPSISTRARPNLRPLSLKPEKVALLHELPTPASTPSPRSGLRRLSLSPSNSSPDDNIQTVTPTSVSRRPQLTLKLSENPPLPNHEDDSRPRRRSSITYKPSSHDVTHSLAGLPTPEMTPTFRDGRFSIPDPTRRNKSEDEFFPGGPSQNRPLSASEQHFLVKSHKALLARITDLEQALINRRRTSSMYTPSNAGSRPSSMLSDITSSDPGSEPNDEMLKLVVDLKAERDELKSDIDGWRTRVGDMEKQMSMLTTRIDVERRDAWVARSQARLLEVGKAAVEQKLEDTEKVLEEIRTECRTLRTEKENLVSDNEEIMAKTHDLEEQLKIALMELKQEREENNRLRDEMLTATAPIISAIVDRPPSSYGRNARTAFSSTDSTESSATEVEMELASDCEAKFSFMLKAVPEEDESNDNSEEDNGLAGYEDEEESDTSFRSSSSFDLSDTQSESTLLSTGLSTPRPRDSLFSIPEPSASEQMMHHDQPPPPPPPPSWMNWTFPRTAHGQVVQHNKQDSVDHFFGCLENESGSDGSLSPHSPAEYSIEQSKSLFCNALKDTQDDDVSPFFMLPPGVGVVVDEKRLDIVFEEEEDAMSDDDTSDGEMFGEMGGIRITLSPPRPEDDGLTNGDELPQLLMQTSVEKAPQLPMFNFGDEDDTGFSFDKALERSQFEEKKREEIVVPTVVISPPEAVMSSSVETPVVPVPAGVQTSPSSIPRSTPPRSISPRSTPPSAIPRFAGSRQSPDNTSASRSPYVTSPPKREGALPSFIPQPISSPSPTRTSVPTKSQFAGNARFVRQPQRKSMMSNTSGSFEYQETSANAYVPVKRDDRSNRFSDKDPYGHEDGQQTQIMKSVDLTQLRSTFDDEQTSFQRHENVTNQTTASTLTSIMTSPIAAKLTSFMPFSWGAAAVRAAPAATGIASPSSKSSRSSLSFDRQVTGQFSQILRPQRQDRGFVARQHQLEKLKQRMNMQGSARATSSFSEVYPLYGISLGLCSWTYILLFYDYELSYATISHAFVHGLYFFGVSTSL</sequence>
<evidence type="ECO:0000313" key="4">
    <source>
        <dbReference type="Proteomes" id="UP000008493"/>
    </source>
</evidence>
<feature type="compositionally biased region" description="Polar residues" evidence="2">
    <location>
        <begin position="47"/>
        <end position="71"/>
    </location>
</feature>
<keyword evidence="4" id="KW-1185">Reference proteome</keyword>
<feature type="compositionally biased region" description="Low complexity" evidence="2">
    <location>
        <begin position="633"/>
        <end position="647"/>
    </location>
</feature>